<accession>A0A5N4AGH3</accession>
<organism evidence="2 3">
    <name type="scientific">Photinus pyralis</name>
    <name type="common">Common eastern firefly</name>
    <name type="synonym">Lampyris pyralis</name>
    <dbReference type="NCBI Taxonomy" id="7054"/>
    <lineage>
        <taxon>Eukaryota</taxon>
        <taxon>Metazoa</taxon>
        <taxon>Ecdysozoa</taxon>
        <taxon>Arthropoda</taxon>
        <taxon>Hexapoda</taxon>
        <taxon>Insecta</taxon>
        <taxon>Pterygota</taxon>
        <taxon>Neoptera</taxon>
        <taxon>Endopterygota</taxon>
        <taxon>Coleoptera</taxon>
        <taxon>Polyphaga</taxon>
        <taxon>Elateriformia</taxon>
        <taxon>Elateroidea</taxon>
        <taxon>Lampyridae</taxon>
        <taxon>Lampyrinae</taxon>
        <taxon>Photinus</taxon>
    </lineage>
</organism>
<sequence length="68" mass="6991">RNGGGRGKNGSGRGADGDREKCAPDYGNPHIIGGSKSGKLGRPCKSSRSNLQCMPLEIACCNLSTVLS</sequence>
<evidence type="ECO:0000256" key="1">
    <source>
        <dbReference type="SAM" id="MobiDB-lite"/>
    </source>
</evidence>
<comment type="caution">
    <text evidence="2">The sequence shown here is derived from an EMBL/GenBank/DDBJ whole genome shotgun (WGS) entry which is preliminary data.</text>
</comment>
<feature type="non-terminal residue" evidence="2">
    <location>
        <position position="68"/>
    </location>
</feature>
<feature type="compositionally biased region" description="Gly residues" evidence="1">
    <location>
        <begin position="1"/>
        <end position="14"/>
    </location>
</feature>
<dbReference type="AlphaFoldDB" id="A0A5N4AGH3"/>
<evidence type="ECO:0000313" key="3">
    <source>
        <dbReference type="Proteomes" id="UP000327044"/>
    </source>
</evidence>
<dbReference type="EMBL" id="VVIM01000007">
    <property type="protein sequence ID" value="KAB0796445.1"/>
    <property type="molecule type" value="Genomic_DNA"/>
</dbReference>
<feature type="non-terminal residue" evidence="2">
    <location>
        <position position="1"/>
    </location>
</feature>
<keyword evidence="3" id="KW-1185">Reference proteome</keyword>
<name>A0A5N4AGH3_PHOPY</name>
<feature type="region of interest" description="Disordered" evidence="1">
    <location>
        <begin position="1"/>
        <end position="40"/>
    </location>
</feature>
<evidence type="ECO:0000313" key="2">
    <source>
        <dbReference type="EMBL" id="KAB0796445.1"/>
    </source>
</evidence>
<dbReference type="Proteomes" id="UP000327044">
    <property type="component" value="Unassembled WGS sequence"/>
</dbReference>
<dbReference type="InParanoid" id="A0A5N4AGH3"/>
<gene>
    <name evidence="2" type="ORF">PPYR_10506</name>
</gene>
<reference evidence="2 3" key="1">
    <citation type="journal article" date="2018" name="Elife">
        <title>Firefly genomes illuminate parallel origins of bioluminescence in beetles.</title>
        <authorList>
            <person name="Fallon T.R."/>
            <person name="Lower S.E."/>
            <person name="Chang C.H."/>
            <person name="Bessho-Uehara M."/>
            <person name="Martin G.J."/>
            <person name="Bewick A.J."/>
            <person name="Behringer M."/>
            <person name="Debat H.J."/>
            <person name="Wong I."/>
            <person name="Day J.C."/>
            <person name="Suvorov A."/>
            <person name="Silva C.J."/>
            <person name="Stanger-Hall K.F."/>
            <person name="Hall D.W."/>
            <person name="Schmitz R.J."/>
            <person name="Nelson D.R."/>
            <person name="Lewis S.M."/>
            <person name="Shigenobu S."/>
            <person name="Bybee S.M."/>
            <person name="Larracuente A.M."/>
            <person name="Oba Y."/>
            <person name="Weng J.K."/>
        </authorList>
    </citation>
    <scope>NUCLEOTIDE SEQUENCE [LARGE SCALE GENOMIC DNA]</scope>
    <source>
        <strain evidence="2">1611_PpyrPB1</strain>
        <tissue evidence="2">Whole body</tissue>
    </source>
</reference>
<proteinExistence type="predicted"/>
<protein>
    <submittedName>
        <fullName evidence="2">Uncharacterized protein</fullName>
    </submittedName>
</protein>